<accession>A0A916QJY6</accession>
<dbReference type="InterPro" id="IPR023198">
    <property type="entry name" value="PGP-like_dom2"/>
</dbReference>
<evidence type="ECO:0000313" key="2">
    <source>
        <dbReference type="Proteomes" id="UP000677218"/>
    </source>
</evidence>
<reference evidence="1" key="1">
    <citation type="submission" date="2020-08" db="EMBL/GenBank/DDBJ databases">
        <title>Taxonomic study for Lactobacillus species isolated from hardwood bark.</title>
        <authorList>
            <person name="Tohno M."/>
            <person name="Tanizawa Y."/>
        </authorList>
    </citation>
    <scope>NUCLEOTIDE SEQUENCE</scope>
    <source>
        <strain evidence="1">B40</strain>
    </source>
</reference>
<dbReference type="InterPro" id="IPR041492">
    <property type="entry name" value="HAD_2"/>
</dbReference>
<dbReference type="InterPro" id="IPR036412">
    <property type="entry name" value="HAD-like_sf"/>
</dbReference>
<organism evidence="1 2">
    <name type="scientific">Lactobacillus corticis</name>
    <dbReference type="NCBI Taxonomy" id="2201249"/>
    <lineage>
        <taxon>Bacteria</taxon>
        <taxon>Bacillati</taxon>
        <taxon>Bacillota</taxon>
        <taxon>Bacilli</taxon>
        <taxon>Lactobacillales</taxon>
        <taxon>Lactobacillaceae</taxon>
        <taxon>Lactobacillus</taxon>
    </lineage>
</organism>
<dbReference type="Gene3D" id="1.10.150.240">
    <property type="entry name" value="Putative phosphatase, domain 2"/>
    <property type="match status" value="1"/>
</dbReference>
<dbReference type="Gene3D" id="3.40.50.1000">
    <property type="entry name" value="HAD superfamily/HAD-like"/>
    <property type="match status" value="1"/>
</dbReference>
<dbReference type="CDD" id="cd07505">
    <property type="entry name" value="HAD_BPGM-like"/>
    <property type="match status" value="1"/>
</dbReference>
<dbReference type="EMBL" id="BMAY01000006">
    <property type="protein sequence ID" value="GFZ27078.1"/>
    <property type="molecule type" value="Genomic_DNA"/>
</dbReference>
<dbReference type="PRINTS" id="PR00413">
    <property type="entry name" value="HADHALOGNASE"/>
</dbReference>
<dbReference type="NCBIfam" id="TIGR01509">
    <property type="entry name" value="HAD-SF-IA-v3"/>
    <property type="match status" value="1"/>
</dbReference>
<name>A0A916QJY6_9LACO</name>
<dbReference type="RefSeq" id="WP_212780774.1">
    <property type="nucleotide sequence ID" value="NZ_BMAY01000006.1"/>
</dbReference>
<dbReference type="InterPro" id="IPR023214">
    <property type="entry name" value="HAD_sf"/>
</dbReference>
<dbReference type="InterPro" id="IPR006439">
    <property type="entry name" value="HAD-SF_hydro_IA"/>
</dbReference>
<dbReference type="SFLD" id="SFLDG01129">
    <property type="entry name" value="C1.5:_HAD__Beta-PGM__Phosphata"/>
    <property type="match status" value="1"/>
</dbReference>
<dbReference type="PANTHER" id="PTHR18901:SF38">
    <property type="entry name" value="PSEUDOURIDINE-5'-PHOSPHATASE"/>
    <property type="match status" value="1"/>
</dbReference>
<protein>
    <submittedName>
        <fullName evidence="1">Beta-phosphoglucomutase</fullName>
    </submittedName>
</protein>
<evidence type="ECO:0000313" key="1">
    <source>
        <dbReference type="EMBL" id="GFZ27078.1"/>
    </source>
</evidence>
<dbReference type="AlphaFoldDB" id="A0A916QJY6"/>
<gene>
    <name evidence="1" type="primary">pgmB_2</name>
    <name evidence="1" type="ORF">LCB40_09580</name>
</gene>
<dbReference type="PANTHER" id="PTHR18901">
    <property type="entry name" value="2-DEOXYGLUCOSE-6-PHOSPHATE PHOSPHATASE 2"/>
    <property type="match status" value="1"/>
</dbReference>
<dbReference type="Pfam" id="PF13419">
    <property type="entry name" value="HAD_2"/>
    <property type="match status" value="1"/>
</dbReference>
<dbReference type="SUPFAM" id="SSF56784">
    <property type="entry name" value="HAD-like"/>
    <property type="match status" value="1"/>
</dbReference>
<sequence length="226" mass="25454">MRVAGITTEIKGVIFDMDGLLVNSEKLYWDANIQASDEFNLGVPHDAYLKLTGATVEDMQAFYHKYFKSVEDRDRFIKRTDDLVWEWTDQGKLKLQPGVQRALDQFQNMGLELAIASSNYDDVVQHVLWATGIRNYFSFYLSWKDVEKGHIKPKPAPDIYLAASQKMGLAKDELLVFEDSSTGVAAAHAAGLKVVMIPDLLPATTIDKEKATMVVANFNEFLSKIK</sequence>
<dbReference type="SFLD" id="SFLDS00003">
    <property type="entry name" value="Haloacid_Dehalogenase"/>
    <property type="match status" value="1"/>
</dbReference>
<keyword evidence="2" id="KW-1185">Reference proteome</keyword>
<comment type="caution">
    <text evidence="1">The sequence shown here is derived from an EMBL/GenBank/DDBJ whole genome shotgun (WGS) entry which is preliminary data.</text>
</comment>
<dbReference type="Proteomes" id="UP000677218">
    <property type="component" value="Unassembled WGS sequence"/>
</dbReference>
<proteinExistence type="predicted"/>